<dbReference type="PANTHER" id="PTHR31234:SF4">
    <property type="entry name" value="EXPRESSED PROTEIN"/>
    <property type="match status" value="1"/>
</dbReference>
<name>A0A9R0JGJ1_SPIOL</name>
<dbReference type="AlphaFoldDB" id="A0A9R0JGJ1"/>
<evidence type="ECO:0000313" key="8">
    <source>
        <dbReference type="RefSeq" id="XP_021867456.1"/>
    </source>
</evidence>
<proteinExistence type="predicted"/>
<keyword evidence="7" id="KW-1185">Reference proteome</keyword>
<dbReference type="Pfam" id="PF03168">
    <property type="entry name" value="LEA_2"/>
    <property type="match status" value="1"/>
</dbReference>
<sequence length="216" mass="24433">MTSKPETTIYTPLPSDPNSPPTTVHTYVLLPFYPHTRHPLLRHLRRSILSLSLLLLLSLTIFLLFPSDPQLKLVRLRLNHIKVNSDHHLSLDLSLSLTLKVRNPDFFSVKYDALDVSIAYRGKKLGFVDSDGGRIKARGSSYVNATLLVDGFEVLHDFFYLIEDVAAGKVPFDTVSTIKGEFGLFFLKIPIRAKMSCEIDVNPKDQTIVHQNCYPQ</sequence>
<dbReference type="Gene3D" id="2.60.40.1820">
    <property type="match status" value="1"/>
</dbReference>
<keyword evidence="3 5" id="KW-1133">Transmembrane helix</keyword>
<dbReference type="RefSeq" id="XP_021867456.1">
    <property type="nucleotide sequence ID" value="XM_022011764.2"/>
</dbReference>
<dbReference type="GO" id="GO:0098542">
    <property type="term" value="P:defense response to other organism"/>
    <property type="evidence" value="ECO:0007669"/>
    <property type="project" value="InterPro"/>
</dbReference>
<dbReference type="Proteomes" id="UP000813463">
    <property type="component" value="Chromosome 2"/>
</dbReference>
<accession>A0A9R0JGJ1</accession>
<organism evidence="7 8">
    <name type="scientific">Spinacia oleracea</name>
    <name type="common">Spinach</name>
    <dbReference type="NCBI Taxonomy" id="3562"/>
    <lineage>
        <taxon>Eukaryota</taxon>
        <taxon>Viridiplantae</taxon>
        <taxon>Streptophyta</taxon>
        <taxon>Embryophyta</taxon>
        <taxon>Tracheophyta</taxon>
        <taxon>Spermatophyta</taxon>
        <taxon>Magnoliopsida</taxon>
        <taxon>eudicotyledons</taxon>
        <taxon>Gunneridae</taxon>
        <taxon>Pentapetalae</taxon>
        <taxon>Caryophyllales</taxon>
        <taxon>Chenopodiaceae</taxon>
        <taxon>Chenopodioideae</taxon>
        <taxon>Anserineae</taxon>
        <taxon>Spinacia</taxon>
    </lineage>
</organism>
<comment type="subcellular location">
    <subcellularLocation>
        <location evidence="1">Membrane</location>
        <topology evidence="1">Single-pass membrane protein</topology>
    </subcellularLocation>
</comment>
<dbReference type="GeneID" id="110806125"/>
<dbReference type="OrthoDB" id="1917236at2759"/>
<gene>
    <name evidence="8" type="primary">LOC110806125</name>
</gene>
<dbReference type="KEGG" id="soe:110806125"/>
<evidence type="ECO:0000256" key="1">
    <source>
        <dbReference type="ARBA" id="ARBA00004167"/>
    </source>
</evidence>
<dbReference type="InterPro" id="IPR004864">
    <property type="entry name" value="LEA_2"/>
</dbReference>
<reference evidence="7" key="1">
    <citation type="journal article" date="2021" name="Nat. Commun.">
        <title>Genomic analyses provide insights into spinach domestication and the genetic basis of agronomic traits.</title>
        <authorList>
            <person name="Cai X."/>
            <person name="Sun X."/>
            <person name="Xu C."/>
            <person name="Sun H."/>
            <person name="Wang X."/>
            <person name="Ge C."/>
            <person name="Zhang Z."/>
            <person name="Wang Q."/>
            <person name="Fei Z."/>
            <person name="Jiao C."/>
            <person name="Wang Q."/>
        </authorList>
    </citation>
    <scope>NUCLEOTIDE SEQUENCE [LARGE SCALE GENOMIC DNA]</scope>
    <source>
        <strain evidence="7">cv. Varoflay</strain>
    </source>
</reference>
<evidence type="ECO:0000256" key="5">
    <source>
        <dbReference type="SAM" id="Phobius"/>
    </source>
</evidence>
<keyword evidence="2 5" id="KW-0812">Transmembrane</keyword>
<evidence type="ECO:0000256" key="4">
    <source>
        <dbReference type="ARBA" id="ARBA00023136"/>
    </source>
</evidence>
<evidence type="ECO:0000313" key="7">
    <source>
        <dbReference type="Proteomes" id="UP000813463"/>
    </source>
</evidence>
<dbReference type="InterPro" id="IPR044839">
    <property type="entry name" value="NDR1-like"/>
</dbReference>
<dbReference type="SUPFAM" id="SSF117070">
    <property type="entry name" value="LEA14-like"/>
    <property type="match status" value="1"/>
</dbReference>
<feature type="transmembrane region" description="Helical" evidence="5">
    <location>
        <begin position="47"/>
        <end position="65"/>
    </location>
</feature>
<dbReference type="PANTHER" id="PTHR31234">
    <property type="entry name" value="LATE EMBRYOGENESIS ABUNDANT (LEA) HYDROXYPROLINE-RICH GLYCOPROTEIN FAMILY"/>
    <property type="match status" value="1"/>
</dbReference>
<evidence type="ECO:0000256" key="3">
    <source>
        <dbReference type="ARBA" id="ARBA00022989"/>
    </source>
</evidence>
<protein>
    <recommendedName>
        <fullName evidence="6">Late embryogenesis abundant protein LEA-2 subgroup domain-containing protein</fullName>
    </recommendedName>
</protein>
<reference evidence="8" key="2">
    <citation type="submission" date="2025-08" db="UniProtKB">
        <authorList>
            <consortium name="RefSeq"/>
        </authorList>
    </citation>
    <scope>IDENTIFICATION</scope>
    <source>
        <tissue evidence="8">Leaf</tissue>
    </source>
</reference>
<evidence type="ECO:0000259" key="6">
    <source>
        <dbReference type="Pfam" id="PF03168"/>
    </source>
</evidence>
<feature type="domain" description="Late embryogenesis abundant protein LEA-2 subgroup" evidence="6">
    <location>
        <begin position="98"/>
        <end position="195"/>
    </location>
</feature>
<evidence type="ECO:0000256" key="2">
    <source>
        <dbReference type="ARBA" id="ARBA00022692"/>
    </source>
</evidence>
<dbReference type="GO" id="GO:0016020">
    <property type="term" value="C:membrane"/>
    <property type="evidence" value="ECO:0007669"/>
    <property type="project" value="UniProtKB-SubCell"/>
</dbReference>
<keyword evidence="4 5" id="KW-0472">Membrane</keyword>